<reference evidence="9 10" key="2">
    <citation type="submission" date="2023-06" db="EMBL/GenBank/DDBJ databases">
        <authorList>
            <person name="Zeman M."/>
            <person name="Kubasova T."/>
            <person name="Jahodarova E."/>
            <person name="Nykrynova M."/>
            <person name="Rychlik I."/>
        </authorList>
    </citation>
    <scope>NUCLEOTIDE SEQUENCE [LARGE SCALE GENOMIC DNA]</scope>
    <source>
        <strain evidence="9 10">ET341</strain>
    </source>
</reference>
<keyword evidence="1" id="KW-0813">Transport</keyword>
<dbReference type="PANTHER" id="PTHR34581:SF2">
    <property type="entry name" value="PTS SYSTEM N,N'-DIACETYLCHITOBIOSE-SPECIFIC EIIB COMPONENT"/>
    <property type="match status" value="1"/>
</dbReference>
<organism evidence="9 10">
    <name type="scientific">Massilimicrobiota timonensis</name>
    <dbReference type="NCBI Taxonomy" id="1776392"/>
    <lineage>
        <taxon>Bacteria</taxon>
        <taxon>Bacillati</taxon>
        <taxon>Bacillota</taxon>
        <taxon>Erysipelotrichia</taxon>
        <taxon>Erysipelotrichales</taxon>
        <taxon>Erysipelotrichaceae</taxon>
        <taxon>Massilimicrobiota</taxon>
    </lineage>
</organism>
<evidence type="ECO:0000256" key="2">
    <source>
        <dbReference type="ARBA" id="ARBA00022553"/>
    </source>
</evidence>
<dbReference type="Gene3D" id="3.40.50.2300">
    <property type="match status" value="1"/>
</dbReference>
<dbReference type="SUPFAM" id="SSF52794">
    <property type="entry name" value="PTS system IIB component-like"/>
    <property type="match status" value="1"/>
</dbReference>
<dbReference type="EMBL" id="JAUDCK010000039">
    <property type="protein sequence ID" value="MDM8196553.1"/>
    <property type="molecule type" value="Genomic_DNA"/>
</dbReference>
<dbReference type="PROSITE" id="PS51100">
    <property type="entry name" value="PTS_EIIB_TYPE_3"/>
    <property type="match status" value="1"/>
</dbReference>
<dbReference type="InterPro" id="IPR036095">
    <property type="entry name" value="PTS_EIIB-like_sf"/>
</dbReference>
<gene>
    <name evidence="9" type="ORF">QUV98_09520</name>
</gene>
<keyword evidence="10" id="KW-1185">Reference proteome</keyword>
<dbReference type="InterPro" id="IPR013012">
    <property type="entry name" value="PTS_EIIB_3"/>
</dbReference>
<evidence type="ECO:0000256" key="6">
    <source>
        <dbReference type="ARBA" id="ARBA00022777"/>
    </source>
</evidence>
<keyword evidence="6" id="KW-0418">Kinase</keyword>
<dbReference type="InterPro" id="IPR003501">
    <property type="entry name" value="PTS_EIIB_2/3"/>
</dbReference>
<evidence type="ECO:0000256" key="5">
    <source>
        <dbReference type="ARBA" id="ARBA00022683"/>
    </source>
</evidence>
<dbReference type="PANTHER" id="PTHR34581">
    <property type="entry name" value="PTS SYSTEM N,N'-DIACETYLCHITOBIOSE-SPECIFIC EIIB COMPONENT"/>
    <property type="match status" value="1"/>
</dbReference>
<dbReference type="Pfam" id="PF02302">
    <property type="entry name" value="PTS_IIB"/>
    <property type="match status" value="1"/>
</dbReference>
<reference evidence="10" key="1">
    <citation type="submission" date="2023-06" db="EMBL/GenBank/DDBJ databases">
        <title>Identification and characterization of horizontal gene transfer across gut microbiota members of farm animals based on homology search.</title>
        <authorList>
            <person name="Zeman M."/>
            <person name="Kubasova T."/>
            <person name="Jahodarova E."/>
            <person name="Nykrynova M."/>
            <person name="Rychlik I."/>
        </authorList>
    </citation>
    <scope>NUCLEOTIDE SEQUENCE [LARGE SCALE GENOMIC DNA]</scope>
    <source>
        <strain evidence="10">ET341</strain>
    </source>
</reference>
<keyword evidence="2" id="KW-0597">Phosphoprotein</keyword>
<evidence type="ECO:0000259" key="8">
    <source>
        <dbReference type="PROSITE" id="PS51100"/>
    </source>
</evidence>
<evidence type="ECO:0000256" key="7">
    <source>
        <dbReference type="PROSITE-ProRule" id="PRU00423"/>
    </source>
</evidence>
<proteinExistence type="predicted"/>
<keyword evidence="5" id="KW-0598">Phosphotransferase system</keyword>
<dbReference type="RefSeq" id="WP_087936529.1">
    <property type="nucleotide sequence ID" value="NZ_JAUDCK010000039.1"/>
</dbReference>
<evidence type="ECO:0000313" key="9">
    <source>
        <dbReference type="EMBL" id="MDM8196553.1"/>
    </source>
</evidence>
<evidence type="ECO:0000256" key="1">
    <source>
        <dbReference type="ARBA" id="ARBA00022448"/>
    </source>
</evidence>
<sequence>MIRVLLCCGGGFSSSYVAERMKKEIIAKNLSNQLEMEFSPFSLVLEKIDNFDIIICCPHLNIYVKQLLEKTDVQVPIYILPPRMYGNMEIEEIYQDVIDLLEIYQQTHMNPVHFPGEENVLKITRQKAYKHVYQK</sequence>
<accession>A0ABT7UK83</accession>
<evidence type="ECO:0000256" key="4">
    <source>
        <dbReference type="ARBA" id="ARBA00022679"/>
    </source>
</evidence>
<protein>
    <submittedName>
        <fullName evidence="9">PTS sugar transporter subunit IIB</fullName>
    </submittedName>
</protein>
<feature type="domain" description="PTS EIIB type-3" evidence="8">
    <location>
        <begin position="1"/>
        <end position="107"/>
    </location>
</feature>
<evidence type="ECO:0000256" key="3">
    <source>
        <dbReference type="ARBA" id="ARBA00022597"/>
    </source>
</evidence>
<dbReference type="Proteomes" id="UP001529275">
    <property type="component" value="Unassembled WGS sequence"/>
</dbReference>
<feature type="modified residue" description="Phosphocysteine; by EIIA" evidence="7">
    <location>
        <position position="8"/>
    </location>
</feature>
<name>A0ABT7UK83_9FIRM</name>
<evidence type="ECO:0000313" key="10">
    <source>
        <dbReference type="Proteomes" id="UP001529275"/>
    </source>
</evidence>
<comment type="caution">
    <text evidence="9">The sequence shown here is derived from an EMBL/GenBank/DDBJ whole genome shotgun (WGS) entry which is preliminary data.</text>
</comment>
<dbReference type="InterPro" id="IPR051819">
    <property type="entry name" value="PTS_sugar-specific_EIIB"/>
</dbReference>
<keyword evidence="3 9" id="KW-0762">Sugar transport</keyword>
<keyword evidence="4" id="KW-0808">Transferase</keyword>